<proteinExistence type="predicted"/>
<dbReference type="Proteomes" id="UP000637788">
    <property type="component" value="Unassembled WGS sequence"/>
</dbReference>
<gene>
    <name evidence="2" type="ORF">GCM10010094_06260</name>
</gene>
<feature type="region of interest" description="Disordered" evidence="1">
    <location>
        <begin position="1"/>
        <end position="26"/>
    </location>
</feature>
<comment type="caution">
    <text evidence="2">The sequence shown here is derived from an EMBL/GenBank/DDBJ whole genome shotgun (WGS) entry which is preliminary data.</text>
</comment>
<evidence type="ECO:0000313" key="3">
    <source>
        <dbReference type="Proteomes" id="UP000637788"/>
    </source>
</evidence>
<accession>A0A917QG10</accession>
<organism evidence="2 3">
    <name type="scientific">Streptomyces flaveus</name>
    <dbReference type="NCBI Taxonomy" id="66370"/>
    <lineage>
        <taxon>Bacteria</taxon>
        <taxon>Bacillati</taxon>
        <taxon>Actinomycetota</taxon>
        <taxon>Actinomycetes</taxon>
        <taxon>Kitasatosporales</taxon>
        <taxon>Streptomycetaceae</taxon>
        <taxon>Streptomyces</taxon>
        <taxon>Streptomyces aurantiacus group</taxon>
    </lineage>
</organism>
<keyword evidence="3" id="KW-1185">Reference proteome</keyword>
<reference evidence="2" key="1">
    <citation type="journal article" date="2014" name="Int. J. Syst. Evol. Microbiol.">
        <title>Complete genome sequence of Corynebacterium casei LMG S-19264T (=DSM 44701T), isolated from a smear-ripened cheese.</title>
        <authorList>
            <consortium name="US DOE Joint Genome Institute (JGI-PGF)"/>
            <person name="Walter F."/>
            <person name="Albersmeier A."/>
            <person name="Kalinowski J."/>
            <person name="Ruckert C."/>
        </authorList>
    </citation>
    <scope>NUCLEOTIDE SEQUENCE</scope>
    <source>
        <strain evidence="2">JCM 3035</strain>
    </source>
</reference>
<evidence type="ECO:0000313" key="2">
    <source>
        <dbReference type="EMBL" id="GGK48735.1"/>
    </source>
</evidence>
<sequence>MQDGGTAPLEQGTEFVGTAGRRHADGESREGSVFVSVWSLQFLVHQLSSRCRFIPHRSVPVVHPPYISGRPSLSTARDRLGSA</sequence>
<protein>
    <submittedName>
        <fullName evidence="2">Uncharacterized protein</fullName>
    </submittedName>
</protein>
<dbReference type="AlphaFoldDB" id="A0A917QG10"/>
<name>A0A917QG10_9ACTN</name>
<evidence type="ECO:0000256" key="1">
    <source>
        <dbReference type="SAM" id="MobiDB-lite"/>
    </source>
</evidence>
<dbReference type="EMBL" id="BMPQ01000001">
    <property type="protein sequence ID" value="GGK48735.1"/>
    <property type="molecule type" value="Genomic_DNA"/>
</dbReference>
<reference evidence="2" key="2">
    <citation type="submission" date="2020-09" db="EMBL/GenBank/DDBJ databases">
        <authorList>
            <person name="Sun Q."/>
            <person name="Ohkuma M."/>
        </authorList>
    </citation>
    <scope>NUCLEOTIDE SEQUENCE</scope>
    <source>
        <strain evidence="2">JCM 3035</strain>
    </source>
</reference>